<dbReference type="AlphaFoldDB" id="A0A974C438"/>
<dbReference type="EMBL" id="CM004481">
    <property type="protein sequence ID" value="OCT65610.1"/>
    <property type="molecule type" value="Genomic_DNA"/>
</dbReference>
<organism evidence="1 2">
    <name type="scientific">Xenopus laevis</name>
    <name type="common">African clawed frog</name>
    <dbReference type="NCBI Taxonomy" id="8355"/>
    <lineage>
        <taxon>Eukaryota</taxon>
        <taxon>Metazoa</taxon>
        <taxon>Chordata</taxon>
        <taxon>Craniata</taxon>
        <taxon>Vertebrata</taxon>
        <taxon>Euteleostomi</taxon>
        <taxon>Amphibia</taxon>
        <taxon>Batrachia</taxon>
        <taxon>Anura</taxon>
        <taxon>Pipoidea</taxon>
        <taxon>Pipidae</taxon>
        <taxon>Xenopodinae</taxon>
        <taxon>Xenopus</taxon>
        <taxon>Xenopus</taxon>
    </lineage>
</organism>
<sequence length="67" mass="7563">MYSFAPGAVRWRLFASVTSGVHTFHSKDALVFVCAYRKFTSDLEFRSICIQKVICIEVFIINVSANA</sequence>
<dbReference type="Proteomes" id="UP000694892">
    <property type="component" value="Chromosome 8S"/>
</dbReference>
<proteinExistence type="predicted"/>
<gene>
    <name evidence="1" type="ORF">XELAEV_18041848mg</name>
</gene>
<name>A0A974C438_XENLA</name>
<evidence type="ECO:0000313" key="1">
    <source>
        <dbReference type="EMBL" id="OCT65610.1"/>
    </source>
</evidence>
<accession>A0A974C438</accession>
<reference evidence="2" key="1">
    <citation type="journal article" date="2016" name="Nature">
        <title>Genome evolution in the allotetraploid frog Xenopus laevis.</title>
        <authorList>
            <person name="Session A.M."/>
            <person name="Uno Y."/>
            <person name="Kwon T."/>
            <person name="Chapman J.A."/>
            <person name="Toyoda A."/>
            <person name="Takahashi S."/>
            <person name="Fukui A."/>
            <person name="Hikosaka A."/>
            <person name="Suzuki A."/>
            <person name="Kondo M."/>
            <person name="van Heeringen S.J."/>
            <person name="Quigley I."/>
            <person name="Heinz S."/>
            <person name="Ogino H."/>
            <person name="Ochi H."/>
            <person name="Hellsten U."/>
            <person name="Lyons J.B."/>
            <person name="Simakov O."/>
            <person name="Putnam N."/>
            <person name="Stites J."/>
            <person name="Kuroki Y."/>
            <person name="Tanaka T."/>
            <person name="Michiue T."/>
            <person name="Watanabe M."/>
            <person name="Bogdanovic O."/>
            <person name="Lister R."/>
            <person name="Georgiou G."/>
            <person name="Paranjpe S.S."/>
            <person name="van Kruijsbergen I."/>
            <person name="Shu S."/>
            <person name="Carlson J."/>
            <person name="Kinoshita T."/>
            <person name="Ohta Y."/>
            <person name="Mawaribuchi S."/>
            <person name="Jenkins J."/>
            <person name="Grimwood J."/>
            <person name="Schmutz J."/>
            <person name="Mitros T."/>
            <person name="Mozaffari S.V."/>
            <person name="Suzuki Y."/>
            <person name="Haramoto Y."/>
            <person name="Yamamoto T.S."/>
            <person name="Takagi C."/>
            <person name="Heald R."/>
            <person name="Miller K."/>
            <person name="Haudenschild C."/>
            <person name="Kitzman J."/>
            <person name="Nakayama T."/>
            <person name="Izutsu Y."/>
            <person name="Robert J."/>
            <person name="Fortriede J."/>
            <person name="Burns K."/>
            <person name="Lotay V."/>
            <person name="Karimi K."/>
            <person name="Yasuoka Y."/>
            <person name="Dichmann D.S."/>
            <person name="Flajnik M.F."/>
            <person name="Houston D.W."/>
            <person name="Shendure J."/>
            <person name="DuPasquier L."/>
            <person name="Vize P.D."/>
            <person name="Zorn A.M."/>
            <person name="Ito M."/>
            <person name="Marcotte E.M."/>
            <person name="Wallingford J.B."/>
            <person name="Ito Y."/>
            <person name="Asashima M."/>
            <person name="Ueno N."/>
            <person name="Matsuda Y."/>
            <person name="Veenstra G.J."/>
            <person name="Fujiyama A."/>
            <person name="Harland R.M."/>
            <person name="Taira M."/>
            <person name="Rokhsar D.S."/>
        </authorList>
    </citation>
    <scope>NUCLEOTIDE SEQUENCE [LARGE SCALE GENOMIC DNA]</scope>
    <source>
        <strain evidence="2">J</strain>
    </source>
</reference>
<evidence type="ECO:0000313" key="2">
    <source>
        <dbReference type="Proteomes" id="UP000694892"/>
    </source>
</evidence>
<protein>
    <submittedName>
        <fullName evidence="1">Uncharacterized protein</fullName>
    </submittedName>
</protein>